<proteinExistence type="predicted"/>
<evidence type="ECO:0000256" key="2">
    <source>
        <dbReference type="ARBA" id="ARBA00023219"/>
    </source>
</evidence>
<dbReference type="GO" id="GO:0051276">
    <property type="term" value="P:chromosome organization"/>
    <property type="evidence" value="ECO:0007669"/>
    <property type="project" value="InterPro"/>
</dbReference>
<accession>A0A2I1K7C7</accession>
<dbReference type="InterPro" id="IPR005335">
    <property type="entry name" value="Terminase_ssu"/>
</dbReference>
<comment type="caution">
    <text evidence="3">The sequence shown here is derived from an EMBL/GenBank/DDBJ whole genome shotgun (WGS) entry which is preliminary data.</text>
</comment>
<dbReference type="PANTHER" id="PTHR41328">
    <property type="entry name" value="TERMINASE SMALL SUBUNIT-RELATED"/>
    <property type="match status" value="1"/>
</dbReference>
<keyword evidence="2" id="KW-0231">Viral genome packaging</keyword>
<dbReference type="Pfam" id="PF03592">
    <property type="entry name" value="Terminase_2"/>
    <property type="match status" value="1"/>
</dbReference>
<evidence type="ECO:0000256" key="1">
    <source>
        <dbReference type="ARBA" id="ARBA00022612"/>
    </source>
</evidence>
<name>A0A2I1K7C7_9LACT</name>
<keyword evidence="4" id="KW-1185">Reference proteome</keyword>
<reference evidence="3 4" key="1">
    <citation type="submission" date="2017-12" db="EMBL/GenBank/DDBJ databases">
        <title>Phylogenetic diversity of female urinary microbiome.</title>
        <authorList>
            <person name="Thomas-White K."/>
            <person name="Wolfe A.J."/>
        </authorList>
    </citation>
    <scope>NUCLEOTIDE SEQUENCE [LARGE SCALE GENOMIC DNA]</scope>
    <source>
        <strain evidence="3 4">UMB0844</strain>
    </source>
</reference>
<dbReference type="InterPro" id="IPR038713">
    <property type="entry name" value="Terminase_Gp1_N_sf"/>
</dbReference>
<protein>
    <submittedName>
        <fullName evidence="3">Terminase</fullName>
    </submittedName>
</protein>
<dbReference type="AlphaFoldDB" id="A0A2I1K7C7"/>
<dbReference type="Gene3D" id="1.10.10.1400">
    <property type="entry name" value="Terminase, small subunit, N-terminal DNA-binding domain, HTH motif"/>
    <property type="match status" value="1"/>
</dbReference>
<dbReference type="Proteomes" id="UP000234775">
    <property type="component" value="Unassembled WGS sequence"/>
</dbReference>
<evidence type="ECO:0000313" key="4">
    <source>
        <dbReference type="Proteomes" id="UP000234775"/>
    </source>
</evidence>
<keyword evidence="1" id="KW-1188">Viral release from host cell</keyword>
<dbReference type="RefSeq" id="WP_101659710.1">
    <property type="nucleotide sequence ID" value="NZ_JBPXSK010000016.1"/>
</dbReference>
<dbReference type="InterPro" id="IPR052404">
    <property type="entry name" value="SPP1-like_terminase"/>
</dbReference>
<dbReference type="EMBL" id="PKGZ01000002">
    <property type="protein sequence ID" value="PKY91539.1"/>
    <property type="molecule type" value="Genomic_DNA"/>
</dbReference>
<evidence type="ECO:0000313" key="3">
    <source>
        <dbReference type="EMBL" id="PKY91539.1"/>
    </source>
</evidence>
<organism evidence="3 4">
    <name type="scientific">Aerococcus christensenii</name>
    <dbReference type="NCBI Taxonomy" id="87541"/>
    <lineage>
        <taxon>Bacteria</taxon>
        <taxon>Bacillati</taxon>
        <taxon>Bacillota</taxon>
        <taxon>Bacilli</taxon>
        <taxon>Lactobacillales</taxon>
        <taxon>Aerococcaceae</taxon>
        <taxon>Aerococcus</taxon>
    </lineage>
</organism>
<gene>
    <name evidence="3" type="ORF">CYJ27_02365</name>
</gene>
<dbReference type="PANTHER" id="PTHR41328:SF2">
    <property type="entry name" value="TERMINASE SMALL SUBUNIT"/>
    <property type="match status" value="1"/>
</dbReference>
<dbReference type="Gene3D" id="6.10.140.2160">
    <property type="match status" value="1"/>
</dbReference>
<sequence>MAKLTVKQKKFADEYIISGNATQSYIDAGYSAKKRNTAEANARRLLGNDSVKTYIKERMKALDEQAIASQKEVMKFLTSVLRGEQTEEKVVAGCDKPIQVKVSIGDQIKAGELIGKRFGMWTDKQEVSVQGAVVFEDDVD</sequence>